<accession>A0A2D0MZJ4</accession>
<protein>
    <recommendedName>
        <fullName evidence="2">Secretion system C-terminal sorting domain-containing protein</fullName>
    </recommendedName>
</protein>
<dbReference type="Pfam" id="PF18962">
    <property type="entry name" value="Por_Secre_tail"/>
    <property type="match status" value="1"/>
</dbReference>
<feature type="chain" id="PRO_5012157922" description="Secretion system C-terminal sorting domain-containing protein" evidence="1">
    <location>
        <begin position="23"/>
        <end position="308"/>
    </location>
</feature>
<feature type="signal peptide" evidence="1">
    <location>
        <begin position="1"/>
        <end position="22"/>
    </location>
</feature>
<dbReference type="OrthoDB" id="868831at2"/>
<dbReference type="EMBL" id="PDUD01000051">
    <property type="protein sequence ID" value="PHN01665.1"/>
    <property type="molecule type" value="Genomic_DNA"/>
</dbReference>
<comment type="caution">
    <text evidence="3">The sequence shown here is derived from an EMBL/GenBank/DDBJ whole genome shotgun (WGS) entry which is preliminary data.</text>
</comment>
<evidence type="ECO:0000256" key="1">
    <source>
        <dbReference type="SAM" id="SignalP"/>
    </source>
</evidence>
<feature type="domain" description="Secretion system C-terminal sorting" evidence="2">
    <location>
        <begin position="231"/>
        <end position="305"/>
    </location>
</feature>
<dbReference type="Proteomes" id="UP000223913">
    <property type="component" value="Unassembled WGS sequence"/>
</dbReference>
<evidence type="ECO:0000259" key="2">
    <source>
        <dbReference type="Pfam" id="PF18962"/>
    </source>
</evidence>
<dbReference type="RefSeq" id="WP_099154979.1">
    <property type="nucleotide sequence ID" value="NZ_PDUD01000051.1"/>
</dbReference>
<reference evidence="3 4" key="1">
    <citation type="submission" date="2017-10" db="EMBL/GenBank/DDBJ databases">
        <title>The draft genome sequence of Lewinella nigricans NBRC 102662.</title>
        <authorList>
            <person name="Wang K."/>
        </authorList>
    </citation>
    <scope>NUCLEOTIDE SEQUENCE [LARGE SCALE GENOMIC DNA]</scope>
    <source>
        <strain evidence="3 4">NBRC 102662</strain>
    </source>
</reference>
<evidence type="ECO:0000313" key="4">
    <source>
        <dbReference type="Proteomes" id="UP000223913"/>
    </source>
</evidence>
<proteinExistence type="predicted"/>
<name>A0A2D0MZJ4_FLAN2</name>
<dbReference type="AlphaFoldDB" id="A0A2D0MZJ4"/>
<keyword evidence="1" id="KW-0732">Signal</keyword>
<evidence type="ECO:0000313" key="3">
    <source>
        <dbReference type="EMBL" id="PHN01665.1"/>
    </source>
</evidence>
<keyword evidence="4" id="KW-1185">Reference proteome</keyword>
<sequence length="308" mass="34076">MRKLILILGSLLPILMSLRAQCPLTCMNDLLGIDMVSVVLTQSGDPCVIELEIINNSSFFTVSSNLIDFTNATCTSCPNVRAGMTRVWTVTAAFACDVPGSTAAIGGDLGNTCDNNSVCSFTGINLLPVEWTTFKAYPDREHIRLEWLIATELDNAGFEVQRSADGIGWQPIGFVAGRGTSQVPHLYKFTDPYPLPDFNYYRLKQLDLDGQFEYSDIVSAKVGEERAVVRIYPNPASTELNFALQGVEKGPVSLRMYDLNGRRVKAGDYDLEAGSFRLPLDIRDLPSGIYLTEVITKSGYWKDKINIY</sequence>
<dbReference type="InterPro" id="IPR026444">
    <property type="entry name" value="Secre_tail"/>
</dbReference>
<organism evidence="3 4">
    <name type="scientific">Flavilitoribacter nigricans (strain ATCC 23147 / DSM 23189 / NBRC 102662 / NCIMB 1420 / SS-2)</name>
    <name type="common">Lewinella nigricans</name>
    <dbReference type="NCBI Taxonomy" id="1122177"/>
    <lineage>
        <taxon>Bacteria</taxon>
        <taxon>Pseudomonadati</taxon>
        <taxon>Bacteroidota</taxon>
        <taxon>Saprospiria</taxon>
        <taxon>Saprospirales</taxon>
        <taxon>Lewinellaceae</taxon>
        <taxon>Flavilitoribacter</taxon>
    </lineage>
</organism>
<dbReference type="NCBIfam" id="TIGR04183">
    <property type="entry name" value="Por_Secre_tail"/>
    <property type="match status" value="1"/>
</dbReference>
<gene>
    <name evidence="3" type="ORF">CRP01_36215</name>
</gene>